<dbReference type="Gene3D" id="2.40.30.10">
    <property type="entry name" value="Translation factors"/>
    <property type="match status" value="1"/>
</dbReference>
<name>A0A2N9YDW5_9GAMM</name>
<dbReference type="InterPro" id="IPR036188">
    <property type="entry name" value="FAD/NAD-bd_sf"/>
</dbReference>
<evidence type="ECO:0000313" key="3">
    <source>
        <dbReference type="Proteomes" id="UP000234271"/>
    </source>
</evidence>
<protein>
    <submittedName>
        <fullName evidence="2">Pyridine nucleotide-disulfide oxidoreductase</fullName>
    </submittedName>
</protein>
<dbReference type="GO" id="GO:0016491">
    <property type="term" value="F:oxidoreductase activity"/>
    <property type="evidence" value="ECO:0007669"/>
    <property type="project" value="InterPro"/>
</dbReference>
<keyword evidence="3" id="KW-1185">Reference proteome</keyword>
<accession>A0A2N9YDW5</accession>
<dbReference type="InterPro" id="IPR023753">
    <property type="entry name" value="FAD/NAD-binding_dom"/>
</dbReference>
<evidence type="ECO:0000259" key="1">
    <source>
        <dbReference type="Pfam" id="PF07992"/>
    </source>
</evidence>
<evidence type="ECO:0000313" key="2">
    <source>
        <dbReference type="EMBL" id="AUI68664.1"/>
    </source>
</evidence>
<dbReference type="Gene3D" id="1.10.1060.10">
    <property type="entry name" value="Alpha-helical ferredoxin"/>
    <property type="match status" value="1"/>
</dbReference>
<gene>
    <name evidence="2" type="ORF">BLE401_08080</name>
</gene>
<proteinExistence type="predicted"/>
<dbReference type="SUPFAM" id="SSF63380">
    <property type="entry name" value="Riboflavin synthase domain-like"/>
    <property type="match status" value="1"/>
</dbReference>
<dbReference type="PRINTS" id="PR00368">
    <property type="entry name" value="FADPNR"/>
</dbReference>
<dbReference type="PANTHER" id="PTHR43513">
    <property type="entry name" value="DIHYDROOROTATE DEHYDROGENASE B (NAD(+)), ELECTRON TRANSFER SUBUNIT"/>
    <property type="match status" value="1"/>
</dbReference>
<dbReference type="PANTHER" id="PTHR43513:SF3">
    <property type="entry name" value="DIHYDROOROTATE DEHYDROGENASE B (NAD(+)), ELECTRON TRANSFER SUBUNIT-RELATED"/>
    <property type="match status" value="1"/>
</dbReference>
<dbReference type="SUPFAM" id="SSF51971">
    <property type="entry name" value="Nucleotide-binding domain"/>
    <property type="match status" value="1"/>
</dbReference>
<dbReference type="GO" id="GO:0051536">
    <property type="term" value="F:iron-sulfur cluster binding"/>
    <property type="evidence" value="ECO:0007669"/>
    <property type="project" value="InterPro"/>
</dbReference>
<dbReference type="KEGG" id="blep:AL038_16170"/>
<dbReference type="EMBL" id="CP018889">
    <property type="protein sequence ID" value="AUI68664.1"/>
    <property type="molecule type" value="Genomic_DNA"/>
</dbReference>
<dbReference type="SUPFAM" id="SSF51905">
    <property type="entry name" value="FAD/NAD(P)-binding domain"/>
    <property type="match status" value="1"/>
</dbReference>
<dbReference type="STRING" id="288004.AL038_16170"/>
<dbReference type="RefSeq" id="WP_062154578.1">
    <property type="nucleotide sequence ID" value="NZ_CP012373.2"/>
</dbReference>
<dbReference type="CDD" id="cd06192">
    <property type="entry name" value="DHOD_e_trans_like"/>
    <property type="match status" value="1"/>
</dbReference>
<reference evidence="3" key="1">
    <citation type="submission" date="2016-12" db="EMBL/GenBank/DDBJ databases">
        <title>Complete Genome Sequence of Beggiatoa leptomitiformis D-401.</title>
        <authorList>
            <person name="Fomenkov A."/>
            <person name="Vincze T."/>
            <person name="Grabovich M."/>
            <person name="Anton B.P."/>
            <person name="Dubinina G."/>
            <person name="Orlova M."/>
            <person name="Belousova E."/>
            <person name="Roberts R.J."/>
        </authorList>
    </citation>
    <scope>NUCLEOTIDE SEQUENCE [LARGE SCALE GENOMIC DNA]</scope>
    <source>
        <strain evidence="3">D-401</strain>
    </source>
</reference>
<sequence>MSAPYPFNGFTFADLSRLETLYRFDQQFLDFLAEQSPALKTDLLAYRHANCEFTPIEISTLLVACAPLLEIFIAQLFGLETALNKANQQTLNHNPIFEFKKWFVQRRARRRLNKVETLIPFADLQDWLVTEFEKYQINTADLEFAIAQLGQYYLSNTSDYKQEIEQLTQWCIHALREPDAQQFVQNWVSFHLPNQRNHDDLIHTIPVKHQSIDCLITDGQQQREGFNLTDSRMSARQVQSEVDYCVYCHEHDGDFCSKGFPEKKGELTLKIDPLGVTLTGCPLGEKISEMHLLKRQAHTIGALAMLMVDNPFCPATGHRICNDCMKSCIYQKQDPVDIPQAETRILTDVLALPYGVEIYDLLTRWNPLRQKQYLPCPYNGLKVLIAGQGPAGFTLAHHLLMEGFAVVGVDGLKIEPLPIEFLTQPIRDYAQLQEPLAERIMAGFGGVAEYGITVRWDKNFLKLIYLSLLRRTHYQVFGSVRFGGTLTIADVWALGFDHLAIAVGAGLPQALAIPNSLAIGMRQANDFLMTLQLTGAAKLNSLANLQIRLPAVVIGGGLTGADTATEVQAYYLLQIEKTLFRYEILSEQWGESSLRQGLDTKSLEILDEFLSHARAVRAEKIRAQQAGTPPDLRQLLHRWGGVTIAYRRSLQASPAYIRNHEELNKALAEGIFYVENAEPDHAHLDAEGHLTAIQFKRDGAVICLSARSVFIATGARPNVAYAFEHQGELERDGFQYRLYTRQQDTLQQTDVKPAHCKVSDFGAFTSYQQDGRCVSLVGDTHPVFHGSVVKAIASAQKIYPQIVASFAERVQQIGDERAYQTFRAYLYDQLQAIVVKVEHRCQQTLALTVRAPLAARRYQAGQFFRVQNYESLAPVIAGTRLHMEALALFASQVQPDSGEIEFLIQKIGTSARLVATFQAGQPLAVMGPTGVRTRIGDGNETVLIIAEQAGIVNSCMVGRAMRQAGNRVVCFAHFSSATDIYCQTELEAAADVIVWVTDSTAPLTNGRPQDLHFVDSMLDALSRYAQTVQPIPLSVVNRVLVLGSPALLRAVQNARCGAFRDYFVDKTDFTGAVYSTMQCMLKGVCAQCLQWQIDPVTGMRTKAVFACSWQEQPLEWIDIDNLNARLQQNTLQEYLSNRWLDYLLQTER</sequence>
<dbReference type="AlphaFoldDB" id="A0A2N9YDW5"/>
<dbReference type="Proteomes" id="UP000234271">
    <property type="component" value="Chromosome"/>
</dbReference>
<dbReference type="InterPro" id="IPR050353">
    <property type="entry name" value="PyrK_electron_transfer"/>
</dbReference>
<dbReference type="InterPro" id="IPR017938">
    <property type="entry name" value="Riboflavin_synthase-like_b-brl"/>
</dbReference>
<organism evidence="2 3">
    <name type="scientific">Beggiatoa leptomitoformis</name>
    <dbReference type="NCBI Taxonomy" id="288004"/>
    <lineage>
        <taxon>Bacteria</taxon>
        <taxon>Pseudomonadati</taxon>
        <taxon>Pseudomonadota</taxon>
        <taxon>Gammaproteobacteria</taxon>
        <taxon>Thiotrichales</taxon>
        <taxon>Thiotrichaceae</taxon>
        <taxon>Beggiatoa</taxon>
    </lineage>
</organism>
<dbReference type="InterPro" id="IPR009051">
    <property type="entry name" value="Helical_ferredxn"/>
</dbReference>
<dbReference type="Pfam" id="PF07992">
    <property type="entry name" value="Pyr_redox_2"/>
    <property type="match status" value="1"/>
</dbReference>
<dbReference type="OrthoDB" id="9803192at2"/>
<feature type="domain" description="FAD/NAD(P)-binding" evidence="1">
    <location>
        <begin position="382"/>
        <end position="729"/>
    </location>
</feature>